<dbReference type="AlphaFoldDB" id="A0A9X1C9G5"/>
<evidence type="ECO:0000313" key="3">
    <source>
        <dbReference type="EMBL" id="MDQ0335798.1"/>
    </source>
</evidence>
<dbReference type="Proteomes" id="UP001138672">
    <property type="component" value="Unassembled WGS sequence"/>
</dbReference>
<reference evidence="2" key="1">
    <citation type="submission" date="2021-03" db="EMBL/GenBank/DDBJ databases">
        <title>Genomic Encyclopedia of Type Strains, Phase IV (KMG-IV): sequencing the most valuable type-strain genomes for metagenomic binning, comparative biology and taxonomic classification.</title>
        <authorList>
            <person name="Goeker M."/>
        </authorList>
    </citation>
    <scope>NUCLEOTIDE SEQUENCE</scope>
    <source>
        <strain evidence="2">DSM 15523</strain>
        <strain evidence="3 5">DSM 16476</strain>
    </source>
</reference>
<dbReference type="EMBL" id="JAGGJQ010000005">
    <property type="protein sequence ID" value="MBP1840198.1"/>
    <property type="molecule type" value="Genomic_DNA"/>
</dbReference>
<keyword evidence="1" id="KW-0732">Signal</keyword>
<feature type="chain" id="PRO_5040723899" description="SnoaL-like domain-containing protein" evidence="1">
    <location>
        <begin position="21"/>
        <end position="185"/>
    </location>
</feature>
<sequence length="185" mass="21452">MKQFLLILSLSILITTPAFAQKTKDVEIQKTDYSPLVASLETTLGTLYLSISGDKNEKRDWDLFTFLFKDDAKLITTGVDYEGKLQAKYMTPAEYTKSSKSWMLKNGFYEKEIHRIVHTYGNITQVFSTFEAYHSEADKEPFTKGINSIQLMYDGTRWYIINLMWTNETKDKPIPAKYLPQDENN</sequence>
<keyword evidence="5" id="KW-1185">Reference proteome</keyword>
<dbReference type="RefSeq" id="WP_057780462.1">
    <property type="nucleotide sequence ID" value="NZ_JAGGJQ010000005.1"/>
</dbReference>
<evidence type="ECO:0008006" key="6">
    <source>
        <dbReference type="Google" id="ProtNLM"/>
    </source>
</evidence>
<evidence type="ECO:0000313" key="2">
    <source>
        <dbReference type="EMBL" id="MBP1840198.1"/>
    </source>
</evidence>
<dbReference type="EMBL" id="JAUSUU010000006">
    <property type="protein sequence ID" value="MDQ0335798.1"/>
    <property type="molecule type" value="Genomic_DNA"/>
</dbReference>
<proteinExistence type="predicted"/>
<feature type="signal peptide" evidence="1">
    <location>
        <begin position="1"/>
        <end position="20"/>
    </location>
</feature>
<comment type="caution">
    <text evidence="2">The sequence shown here is derived from an EMBL/GenBank/DDBJ whole genome shotgun (WGS) entry which is preliminary data.</text>
</comment>
<protein>
    <recommendedName>
        <fullName evidence="6">SnoaL-like domain-containing protein</fullName>
    </recommendedName>
</protein>
<dbReference type="OrthoDB" id="8754772at2"/>
<accession>A0A9X1C9G5</accession>
<dbReference type="Proteomes" id="UP001231587">
    <property type="component" value="Unassembled WGS sequence"/>
</dbReference>
<gene>
    <name evidence="2" type="ORF">J2Z56_002125</name>
    <name evidence="3" type="ORF">J2Z57_002249</name>
</gene>
<organism evidence="2 4">
    <name type="scientific">Formosa algae</name>
    <dbReference type="NCBI Taxonomy" id="225843"/>
    <lineage>
        <taxon>Bacteria</taxon>
        <taxon>Pseudomonadati</taxon>
        <taxon>Bacteroidota</taxon>
        <taxon>Flavobacteriia</taxon>
        <taxon>Flavobacteriales</taxon>
        <taxon>Flavobacteriaceae</taxon>
        <taxon>Formosa</taxon>
    </lineage>
</organism>
<evidence type="ECO:0000313" key="4">
    <source>
        <dbReference type="Proteomes" id="UP001138672"/>
    </source>
</evidence>
<name>A0A9X1C9G5_9FLAO</name>
<dbReference type="Gene3D" id="3.10.450.50">
    <property type="match status" value="1"/>
</dbReference>
<evidence type="ECO:0000256" key="1">
    <source>
        <dbReference type="SAM" id="SignalP"/>
    </source>
</evidence>
<evidence type="ECO:0000313" key="5">
    <source>
        <dbReference type="Proteomes" id="UP001231587"/>
    </source>
</evidence>